<evidence type="ECO:0000313" key="3">
    <source>
        <dbReference type="Proteomes" id="UP000789595"/>
    </source>
</evidence>
<feature type="compositionally biased region" description="Basic and acidic residues" evidence="1">
    <location>
        <begin position="211"/>
        <end position="232"/>
    </location>
</feature>
<comment type="caution">
    <text evidence="2">The sequence shown here is derived from an EMBL/GenBank/DDBJ whole genome shotgun (WGS) entry which is preliminary data.</text>
</comment>
<feature type="region of interest" description="Disordered" evidence="1">
    <location>
        <begin position="40"/>
        <end position="68"/>
    </location>
</feature>
<accession>A0A8J2SHL7</accession>
<proteinExistence type="predicted"/>
<reference evidence="2" key="1">
    <citation type="submission" date="2021-11" db="EMBL/GenBank/DDBJ databases">
        <authorList>
            <consortium name="Genoscope - CEA"/>
            <person name="William W."/>
        </authorList>
    </citation>
    <scope>NUCLEOTIDE SEQUENCE</scope>
</reference>
<name>A0A8J2SHL7_9STRA</name>
<dbReference type="AlphaFoldDB" id="A0A8J2SHL7"/>
<evidence type="ECO:0000256" key="1">
    <source>
        <dbReference type="SAM" id="MobiDB-lite"/>
    </source>
</evidence>
<dbReference type="Proteomes" id="UP000789595">
    <property type="component" value="Unassembled WGS sequence"/>
</dbReference>
<evidence type="ECO:0000313" key="2">
    <source>
        <dbReference type="EMBL" id="CAH0367932.1"/>
    </source>
</evidence>
<feature type="region of interest" description="Disordered" evidence="1">
    <location>
        <begin position="195"/>
        <end position="232"/>
    </location>
</feature>
<sequence>MPNLRASVLQAARGMHINLQRLTLADVVRLGVLPEARVGRQRDAEAAGAGARVGRPERRQRAPRHRAEDQLLADLREHRRVVERHEHLRGVGRRRRRDLDERQRLALPDVRRAVDEQHAAGAAGAHDLLRVEGRLEEPRGAPAPHARETRDVLRARVHGDDVEALELVAPVRRRGALPQYQAVGLGRDRLERVGGASHGHAQVKIKIQRRQPGERRRGAAAERREGGPPHRC</sequence>
<keyword evidence="3" id="KW-1185">Reference proteome</keyword>
<dbReference type="EMBL" id="CAKKNE010000002">
    <property type="protein sequence ID" value="CAH0367932.1"/>
    <property type="molecule type" value="Genomic_DNA"/>
</dbReference>
<gene>
    <name evidence="2" type="ORF">PECAL_2P09760</name>
</gene>
<feature type="compositionally biased region" description="Basic and acidic residues" evidence="1">
    <location>
        <begin position="54"/>
        <end position="68"/>
    </location>
</feature>
<organism evidence="2 3">
    <name type="scientific">Pelagomonas calceolata</name>
    <dbReference type="NCBI Taxonomy" id="35677"/>
    <lineage>
        <taxon>Eukaryota</taxon>
        <taxon>Sar</taxon>
        <taxon>Stramenopiles</taxon>
        <taxon>Ochrophyta</taxon>
        <taxon>Pelagophyceae</taxon>
        <taxon>Pelagomonadales</taxon>
        <taxon>Pelagomonadaceae</taxon>
        <taxon>Pelagomonas</taxon>
    </lineage>
</organism>
<protein>
    <submittedName>
        <fullName evidence="2">Uncharacterized protein</fullName>
    </submittedName>
</protein>